<dbReference type="InterPro" id="IPR018200">
    <property type="entry name" value="USP_CS"/>
</dbReference>
<dbReference type="PROSITE" id="PS00973">
    <property type="entry name" value="USP_2"/>
    <property type="match status" value="1"/>
</dbReference>
<accession>A0AAJ0MG42</accession>
<feature type="region of interest" description="Disordered" evidence="1">
    <location>
        <begin position="169"/>
        <end position="190"/>
    </location>
</feature>
<evidence type="ECO:0000259" key="2">
    <source>
        <dbReference type="PROSITE" id="PS50235"/>
    </source>
</evidence>
<dbReference type="CDD" id="cd02659">
    <property type="entry name" value="peptidase_C19C"/>
    <property type="match status" value="1"/>
</dbReference>
<evidence type="ECO:0000313" key="4">
    <source>
        <dbReference type="Proteomes" id="UP001275084"/>
    </source>
</evidence>
<organism evidence="3 4">
    <name type="scientific">Lasiosphaeria hispida</name>
    <dbReference type="NCBI Taxonomy" id="260671"/>
    <lineage>
        <taxon>Eukaryota</taxon>
        <taxon>Fungi</taxon>
        <taxon>Dikarya</taxon>
        <taxon>Ascomycota</taxon>
        <taxon>Pezizomycotina</taxon>
        <taxon>Sordariomycetes</taxon>
        <taxon>Sordariomycetidae</taxon>
        <taxon>Sordariales</taxon>
        <taxon>Lasiosphaeriaceae</taxon>
        <taxon>Lasiosphaeria</taxon>
    </lineage>
</organism>
<dbReference type="Gene3D" id="3.90.70.10">
    <property type="entry name" value="Cysteine proteinases"/>
    <property type="match status" value="1"/>
</dbReference>
<evidence type="ECO:0000313" key="3">
    <source>
        <dbReference type="EMBL" id="KAK3357400.1"/>
    </source>
</evidence>
<gene>
    <name evidence="3" type="ORF">B0T25DRAFT_452553</name>
</gene>
<dbReference type="InterPro" id="IPR050164">
    <property type="entry name" value="Peptidase_C19"/>
</dbReference>
<dbReference type="Pfam" id="PF00443">
    <property type="entry name" value="UCH"/>
    <property type="match status" value="1"/>
</dbReference>
<dbReference type="InterPro" id="IPR001394">
    <property type="entry name" value="Peptidase_C19_UCH"/>
</dbReference>
<dbReference type="PANTHER" id="PTHR24006">
    <property type="entry name" value="UBIQUITIN CARBOXYL-TERMINAL HYDROLASE"/>
    <property type="match status" value="1"/>
</dbReference>
<feature type="compositionally biased region" description="Low complexity" evidence="1">
    <location>
        <begin position="175"/>
        <end position="190"/>
    </location>
</feature>
<dbReference type="InterPro" id="IPR028889">
    <property type="entry name" value="USP"/>
</dbReference>
<feature type="region of interest" description="Disordered" evidence="1">
    <location>
        <begin position="1"/>
        <end position="148"/>
    </location>
</feature>
<reference evidence="3" key="1">
    <citation type="journal article" date="2023" name="Mol. Phylogenet. Evol.">
        <title>Genome-scale phylogeny and comparative genomics of the fungal order Sordariales.</title>
        <authorList>
            <person name="Hensen N."/>
            <person name="Bonometti L."/>
            <person name="Westerberg I."/>
            <person name="Brannstrom I.O."/>
            <person name="Guillou S."/>
            <person name="Cros-Aarteil S."/>
            <person name="Calhoun S."/>
            <person name="Haridas S."/>
            <person name="Kuo A."/>
            <person name="Mondo S."/>
            <person name="Pangilinan J."/>
            <person name="Riley R."/>
            <person name="LaButti K."/>
            <person name="Andreopoulos B."/>
            <person name="Lipzen A."/>
            <person name="Chen C."/>
            <person name="Yan M."/>
            <person name="Daum C."/>
            <person name="Ng V."/>
            <person name="Clum A."/>
            <person name="Steindorff A."/>
            <person name="Ohm R.A."/>
            <person name="Martin F."/>
            <person name="Silar P."/>
            <person name="Natvig D.O."/>
            <person name="Lalanne C."/>
            <person name="Gautier V."/>
            <person name="Ament-Velasquez S.L."/>
            <person name="Kruys A."/>
            <person name="Hutchinson M.I."/>
            <person name="Powell A.J."/>
            <person name="Barry K."/>
            <person name="Miller A.N."/>
            <person name="Grigoriev I.V."/>
            <person name="Debuchy R."/>
            <person name="Gladieux P."/>
            <person name="Hiltunen Thoren M."/>
            <person name="Johannesson H."/>
        </authorList>
    </citation>
    <scope>NUCLEOTIDE SEQUENCE</scope>
    <source>
        <strain evidence="3">CBS 955.72</strain>
    </source>
</reference>
<feature type="compositionally biased region" description="Pro residues" evidence="1">
    <location>
        <begin position="124"/>
        <end position="144"/>
    </location>
</feature>
<dbReference type="GO" id="GO:0005829">
    <property type="term" value="C:cytosol"/>
    <property type="evidence" value="ECO:0007669"/>
    <property type="project" value="TreeGrafter"/>
</dbReference>
<dbReference type="GO" id="GO:0004843">
    <property type="term" value="F:cysteine-type deubiquitinase activity"/>
    <property type="evidence" value="ECO:0007669"/>
    <property type="project" value="InterPro"/>
</dbReference>
<feature type="compositionally biased region" description="Basic and acidic residues" evidence="1">
    <location>
        <begin position="69"/>
        <end position="81"/>
    </location>
</feature>
<dbReference type="Pfam" id="PF12030">
    <property type="entry name" value="DUF3517"/>
    <property type="match status" value="1"/>
</dbReference>
<dbReference type="SUPFAM" id="SSF54001">
    <property type="entry name" value="Cysteine proteinases"/>
    <property type="match status" value="1"/>
</dbReference>
<evidence type="ECO:0000256" key="1">
    <source>
        <dbReference type="SAM" id="MobiDB-lite"/>
    </source>
</evidence>
<dbReference type="GO" id="GO:0005634">
    <property type="term" value="C:nucleus"/>
    <property type="evidence" value="ECO:0007669"/>
    <property type="project" value="TreeGrafter"/>
</dbReference>
<dbReference type="InterPro" id="IPR021905">
    <property type="entry name" value="DUF3517"/>
</dbReference>
<protein>
    <recommendedName>
        <fullName evidence="2">USP domain-containing protein</fullName>
    </recommendedName>
</protein>
<dbReference type="GO" id="GO:0016579">
    <property type="term" value="P:protein deubiquitination"/>
    <property type="evidence" value="ECO:0007669"/>
    <property type="project" value="InterPro"/>
</dbReference>
<keyword evidence="4" id="KW-1185">Reference proteome</keyword>
<dbReference type="Proteomes" id="UP001275084">
    <property type="component" value="Unassembled WGS sequence"/>
</dbReference>
<feature type="compositionally biased region" description="Polar residues" evidence="1">
    <location>
        <begin position="42"/>
        <end position="62"/>
    </location>
</feature>
<dbReference type="InterPro" id="IPR038765">
    <property type="entry name" value="Papain-like_cys_pep_sf"/>
</dbReference>
<feature type="compositionally biased region" description="Low complexity" evidence="1">
    <location>
        <begin position="82"/>
        <end position="96"/>
    </location>
</feature>
<dbReference type="FunFam" id="3.90.70.10:FF:000136">
    <property type="entry name" value="Ubiquitin C-terminal hydrolase, putative"/>
    <property type="match status" value="1"/>
</dbReference>
<feature type="domain" description="USP" evidence="2">
    <location>
        <begin position="1627"/>
        <end position="1955"/>
    </location>
</feature>
<sequence>MAQASNGDESRERAVSSEPCSTRPNPFDDSEISSSRKRRRTSLNGDSRSRSVETVNSSQNSLALGDLAPEARSDSAMKIDTDPTTPTTPEPQLLPSTLPPSGPRSSRVTINVRTPSRPLEVIPSSPPSPSPSPSPSPPNGPPPVLDTASTADTADAVHISVEEAELDISKDDAVVDTPVSSVSDDSSPPVEIISVQPGDDTDFDSGDPEAAILGGFPRPILQDPTTDLPFHDVAETFPDTIARITSYFPTHEMVSRNLSNWIEGFLVYCREAPYPRVVESCHDNRELWLVLPDLVMFMINRKPSLSRGTIIRQEVVGFYKCFAKLTAFFLELDLKALRSAMDGEQRSLPDFISPYYTQALGSLTRRDEFQQLNNADEPWQSGSELTDILDAFQNYHTSLGGSLVYVKHMAQALSELVPRFLRLTDQLGHLCILTSNILCLSHRRAQSLNLHAADQARGNLSRGYAFFKTISAALGSIIEKHVNHLSQDGASNLLMSLTEIYQYCLGTDRIVPADIIKEHRQSHPLIPPRNVPEAIAYHWKFTTYSKLIMSSQMQLRVMAVSAMCNDLVTFYRKCNEPSDDSSNPAFLQYVADFLLQTGLVSYILGPTCHPEITAESSNIVGFLLVSQTYTNEHTDALWQTVTSTQDPRVSDALIRMTGKITNLFSYEGLIYLCEKLNTVSVEIFSPVMREFVEAVFRHLMNKAFDRTISDAAPYDLCVRLIRQASVFGPQSPVAYPDIQQFAIQKFKDILAHGPPIECRRDIYMDCLDDISRKTPFTFGSLWVLLLMIRPNLARELHTLASEHNLTRLLVDELETAISAARSAGFSAVLTLPHSNPRKELLNFVLYHEPLTITKDLGPRLWHLLVGAGAAGREDRDVAWQLLNSACKRTHGENAFTSACFPEYLASLTPECFCLGALDFVREGVLPLVNDPTSILLDDDESADHAGIEQLWRMVLTAPEGTIEKPAIHLLVNDVYVDSRSILAFSHFRAKKVHLALVDRCLRQLSSAAARLKAFSNGTTNGDEDAMIMVATDQQVHEQELLFVRSLAILREFHRLHQAKGHFSAPDLRSLILESPNDVEGDLAELKFQSFDGDVQTEVKPLTIGKRNTAASLLASLREATGFNNYRIYYRGKPFVPQESDICKSLEDLQIHTGVILVKRESDAPTSPTTKPRPGASPVEVEILGHFEELWEYLSMEEKLAEAIYSFLVKLPADEATLKAIEDPSTSYLDIFPPGQPFRSLYAVHVLLEHLASQRHKAAAQFESYLDNPEATFSTYATSLIRAMDLVVSAISNQEVIGQCSSQERQIELGSSLMGCFVSLLKDPYLPASAAQFLDAPLLDRLVSITTLALVANAPDGTTKLAPLCLRSIFESCSVSRGFMSAFCVHAKVPRLVADVLLYDPRVAVRQIAASIIFEKISGGGTLDPDATTIKFRDFFWPLVSGLVRPAIGNPGIAAELLDLCLSMFKTLRAARSSVLDIQKHLHDWTGLLLSYITYEDLTHPEVTDVVAMTLIRLLHSILSTEEFPAPRDIFPAAGVARKIFWKHLFPPFENENRSGELIRPIINAESRSMLIEIIFALIEDDSTQLTWLLEDLNELVPVYPEEDEFYAYDLSQQFERSKAIRASCGYVGLRNLSNTCYLNSLFTQLFMNTEFRRFLLNAEVKDRNYAQNLLFQTQKLFGFMQGSIRRFISPEDCVSSIKTYEDTQIDIHNQMDVDEFYNLLIDRWEAQLLTNEEKRQFRSFYGGQLVQQVASKECDHISEILEPFSAIQCDIKGKNSLQESLQAYVDGEAMDGENKYKCSTCDLHVDAVKRACLKEIPDNLIFHLKRFEFNLRSLQRSKINDYFAFPSKIDMRPYTIDHLTDPSEGKPEDIFELVGVLVHSGTAESGHYYSYVRERPSSSEYPTWVEFNDDVVSPWDPAMMEGSCFGGPDYRTHFENNGAVYDKTYSAYMLFYQRSSSLAKGQQLLKRSGLVSPLRVELSPDLGQHIQEENLSLLRRHCLYDQSQIPFVNLALYQMRVVNQNRCTRDHTMEDLAVTMALSHLDQVASRTKDVPDFFSLKDRIDGMCQCVRCSLAVYKYFSQYSEALRMMVQKNPDNEVRQAVVDLVMRFLKTIKNGQPQHYGLPDSSEGSDGGELDPQETVMTGMMGIFRLLWDNFHVNLRSWPEVFGFMLSFVKCGRNEAAIFLEQPFLRYLLLIVWADPNLDLPPQFSRMLTSVTRRMANRPPSYEAIIGLINVLTEKARIVYSDNGEPAGPEAPEQRFDQSDDLDHPYFTRAEAKLLHCEWARGQGNIFTDKLISINQNVAAINSIIGNLIRQNGQVEEKVFRTLKNAISGQVTQHQSTPYLRVSSQVFCRVARRADLIAELINHVSQQCGAIQSIEGQGFLDFQRDVFDGPRHNSGESPEEILMGGYDDIPEWAPGLVGYSDSEVGRETEEFLREKLFQYGPSPVFEDTDPEGMRANKIVQTAKKLGIRCLVYLREHYINRRVDVTTKVLAAMERVTKECSKFYNLKDPTADKSAQEFLHLNGAVLDSLRRLTIEDLEEDGSGMFYSDSSSIASSNTAG</sequence>
<dbReference type="PANTHER" id="PTHR24006:SF827">
    <property type="entry name" value="UBIQUITIN CARBOXYL-TERMINAL HYDROLASE 34"/>
    <property type="match status" value="1"/>
</dbReference>
<comment type="caution">
    <text evidence="3">The sequence shown here is derived from an EMBL/GenBank/DDBJ whole genome shotgun (WGS) entry which is preliminary data.</text>
</comment>
<dbReference type="PROSITE" id="PS50235">
    <property type="entry name" value="USP_3"/>
    <property type="match status" value="1"/>
</dbReference>
<reference evidence="3" key="2">
    <citation type="submission" date="2023-06" db="EMBL/GenBank/DDBJ databases">
        <authorList>
            <consortium name="Lawrence Berkeley National Laboratory"/>
            <person name="Haridas S."/>
            <person name="Hensen N."/>
            <person name="Bonometti L."/>
            <person name="Westerberg I."/>
            <person name="Brannstrom I.O."/>
            <person name="Guillou S."/>
            <person name="Cros-Aarteil S."/>
            <person name="Calhoun S."/>
            <person name="Kuo A."/>
            <person name="Mondo S."/>
            <person name="Pangilinan J."/>
            <person name="Riley R."/>
            <person name="Labutti K."/>
            <person name="Andreopoulos B."/>
            <person name="Lipzen A."/>
            <person name="Chen C."/>
            <person name="Yanf M."/>
            <person name="Daum C."/>
            <person name="Ng V."/>
            <person name="Clum A."/>
            <person name="Steindorff A."/>
            <person name="Ohm R."/>
            <person name="Martin F."/>
            <person name="Silar P."/>
            <person name="Natvig D."/>
            <person name="Lalanne C."/>
            <person name="Gautier V."/>
            <person name="Ament-Velasquez S.L."/>
            <person name="Kruys A."/>
            <person name="Hutchinson M.I."/>
            <person name="Powell A.J."/>
            <person name="Barry K."/>
            <person name="Miller A.N."/>
            <person name="Grigoriev I.V."/>
            <person name="Debuchy R."/>
            <person name="Gladieux P."/>
            <person name="Thoren M.H."/>
            <person name="Johannesson H."/>
        </authorList>
    </citation>
    <scope>NUCLEOTIDE SEQUENCE</scope>
    <source>
        <strain evidence="3">CBS 955.72</strain>
    </source>
</reference>
<proteinExistence type="predicted"/>
<name>A0AAJ0MG42_9PEZI</name>
<dbReference type="EMBL" id="JAUIQD010000003">
    <property type="protein sequence ID" value="KAK3357400.1"/>
    <property type="molecule type" value="Genomic_DNA"/>
</dbReference>